<feature type="compositionally biased region" description="Basic and acidic residues" evidence="1">
    <location>
        <begin position="7"/>
        <end position="19"/>
    </location>
</feature>
<organism evidence="2 3">
    <name type="scientific">Lottia gigantea</name>
    <name type="common">Giant owl limpet</name>
    <dbReference type="NCBI Taxonomy" id="225164"/>
    <lineage>
        <taxon>Eukaryota</taxon>
        <taxon>Metazoa</taxon>
        <taxon>Spiralia</taxon>
        <taxon>Lophotrochozoa</taxon>
        <taxon>Mollusca</taxon>
        <taxon>Gastropoda</taxon>
        <taxon>Patellogastropoda</taxon>
        <taxon>Lottioidea</taxon>
        <taxon>Lottiidae</taxon>
        <taxon>Lottia</taxon>
    </lineage>
</organism>
<evidence type="ECO:0000256" key="1">
    <source>
        <dbReference type="SAM" id="MobiDB-lite"/>
    </source>
</evidence>
<dbReference type="RefSeq" id="XP_009047735.1">
    <property type="nucleotide sequence ID" value="XM_009049487.1"/>
</dbReference>
<evidence type="ECO:0000313" key="2">
    <source>
        <dbReference type="EMBL" id="ESP01564.1"/>
    </source>
</evidence>
<feature type="compositionally biased region" description="Polar residues" evidence="1">
    <location>
        <begin position="135"/>
        <end position="146"/>
    </location>
</feature>
<dbReference type="Proteomes" id="UP000030746">
    <property type="component" value="Unassembled WGS sequence"/>
</dbReference>
<dbReference type="KEGG" id="lgi:LOTGIDRAFT_172597"/>
<dbReference type="AlphaFoldDB" id="V4AC36"/>
<feature type="compositionally biased region" description="Basic residues" evidence="1">
    <location>
        <begin position="20"/>
        <end position="35"/>
    </location>
</feature>
<dbReference type="EMBL" id="KB200467">
    <property type="protein sequence ID" value="ESP01564.1"/>
    <property type="molecule type" value="Genomic_DNA"/>
</dbReference>
<feature type="region of interest" description="Disordered" evidence="1">
    <location>
        <begin position="135"/>
        <end position="154"/>
    </location>
</feature>
<feature type="region of interest" description="Disordered" evidence="1">
    <location>
        <begin position="1"/>
        <end position="35"/>
    </location>
</feature>
<keyword evidence="3" id="KW-1185">Reference proteome</keyword>
<proteinExistence type="predicted"/>
<reference evidence="2 3" key="1">
    <citation type="journal article" date="2013" name="Nature">
        <title>Insights into bilaterian evolution from three spiralian genomes.</title>
        <authorList>
            <person name="Simakov O."/>
            <person name="Marletaz F."/>
            <person name="Cho S.J."/>
            <person name="Edsinger-Gonzales E."/>
            <person name="Havlak P."/>
            <person name="Hellsten U."/>
            <person name="Kuo D.H."/>
            <person name="Larsson T."/>
            <person name="Lv J."/>
            <person name="Arendt D."/>
            <person name="Savage R."/>
            <person name="Osoegawa K."/>
            <person name="de Jong P."/>
            <person name="Grimwood J."/>
            <person name="Chapman J.A."/>
            <person name="Shapiro H."/>
            <person name="Aerts A."/>
            <person name="Otillar R.P."/>
            <person name="Terry A.Y."/>
            <person name="Boore J.L."/>
            <person name="Grigoriev I.V."/>
            <person name="Lindberg D.R."/>
            <person name="Seaver E.C."/>
            <person name="Weisblat D.A."/>
            <person name="Putnam N.H."/>
            <person name="Rokhsar D.S."/>
        </authorList>
    </citation>
    <scope>NUCLEOTIDE SEQUENCE [LARGE SCALE GENOMIC DNA]</scope>
</reference>
<dbReference type="OrthoDB" id="10631539at2759"/>
<accession>V4AC36</accession>
<sequence length="295" mass="35123">MSQSYEETVKSYDKQAFDRPRKRKRHRKKKSSHRVLRKDRVVANSCIFDLENCEICVQNNYFNKLFQSRQNCRRVSDDGSDIINSNIKIQYRTSKIRKKRTKEKQNSHNSDNFGPEVLQLGSNVCTETGVISKSQKVRTKTSNSENENWKGKSRSWRKRHRKDIYVDNLEMKYAATMGVFRLWNMVIEKDMKLHSQRINLQKKDSKILQLSKIQIFNENKIHNLQKSEYDLTERLKEKEGKMNELRRDYEYIQGLLEENHGLTINRECLDDIQAYILESVTMINSLTNMIQSREI</sequence>
<name>V4AC36_LOTGI</name>
<dbReference type="HOGENOM" id="CLU_944243_0_0_1"/>
<evidence type="ECO:0000313" key="3">
    <source>
        <dbReference type="Proteomes" id="UP000030746"/>
    </source>
</evidence>
<dbReference type="CTD" id="20242138"/>
<protein>
    <submittedName>
        <fullName evidence="2">Uncharacterized protein</fullName>
    </submittedName>
</protein>
<gene>
    <name evidence="2" type="ORF">LOTGIDRAFT_172597</name>
</gene>
<dbReference type="GeneID" id="20242138"/>